<organism evidence="17 18">
    <name type="scientific">Arabidopsis suecica</name>
    <name type="common">Swedish thale-cress</name>
    <name type="synonym">Cardaminopsis suecica</name>
    <dbReference type="NCBI Taxonomy" id="45249"/>
    <lineage>
        <taxon>Eukaryota</taxon>
        <taxon>Viridiplantae</taxon>
        <taxon>Streptophyta</taxon>
        <taxon>Embryophyta</taxon>
        <taxon>Tracheophyta</taxon>
        <taxon>Spermatophyta</taxon>
        <taxon>Magnoliopsida</taxon>
        <taxon>eudicotyledons</taxon>
        <taxon>Gunneridae</taxon>
        <taxon>Pentapetalae</taxon>
        <taxon>rosids</taxon>
        <taxon>malvids</taxon>
        <taxon>Brassicales</taxon>
        <taxon>Brassicaceae</taxon>
        <taxon>Camelineae</taxon>
        <taxon>Arabidopsis</taxon>
    </lineage>
</organism>
<dbReference type="Pfam" id="PF00665">
    <property type="entry name" value="rve"/>
    <property type="match status" value="1"/>
</dbReference>
<gene>
    <name evidence="17" type="ORF">ISN44_As05g028790</name>
</gene>
<comment type="catalytic activity">
    <reaction evidence="14">
        <text>ATP + H2O = ADP + phosphate + H(+)</text>
        <dbReference type="Rhea" id="RHEA:13065"/>
        <dbReference type="ChEBI" id="CHEBI:15377"/>
        <dbReference type="ChEBI" id="CHEBI:15378"/>
        <dbReference type="ChEBI" id="CHEBI:30616"/>
        <dbReference type="ChEBI" id="CHEBI:43474"/>
        <dbReference type="ChEBI" id="CHEBI:456216"/>
        <dbReference type="EC" id="5.6.2.3"/>
    </reaction>
</comment>
<evidence type="ECO:0000313" key="18">
    <source>
        <dbReference type="Proteomes" id="UP000694251"/>
    </source>
</evidence>
<accession>A0A8T2DK37</accession>
<dbReference type="GO" id="GO:0046872">
    <property type="term" value="F:metal ion binding"/>
    <property type="evidence" value="ECO:0007669"/>
    <property type="project" value="UniProtKB-KW"/>
</dbReference>
<dbReference type="PROSITE" id="PS50994">
    <property type="entry name" value="INTEGRASE"/>
    <property type="match status" value="1"/>
</dbReference>
<dbReference type="GO" id="GO:0003677">
    <property type="term" value="F:DNA binding"/>
    <property type="evidence" value="ECO:0007669"/>
    <property type="project" value="UniProtKB-KW"/>
</dbReference>
<dbReference type="PANTHER" id="PTHR14363:SF17">
    <property type="entry name" value="HEPARANASE-LIKE PROTEIN 3"/>
    <property type="match status" value="1"/>
</dbReference>
<sequence>MVAVARVTRKSTSSKASISSVPRKSSRSTGLTVSPPISPPAVDLLSAGASRAVVTSDSMDPTQSPFFMHSGDHPGLNLVSIRLDETNYDDWSAAMRISLDAKNKIGFVDGSLPRPLESNGNFRLWSRCNSMVKSWLLNSVSPQIYRSILRMNDATDIWRDIYGRFHMTNLPRTYNLTQEIQDFRQGSLSLSEYYTQLRILWDLLDSTEEPDDPCTCGKVLRLQQKAERAKTVKFLAGLNESYSIVRRQIIAKKALPSLVEVYNILDQDYSQKGFSTNVSPPAAFQVSEISSTALTPKICYVQNGPNKGRPICSFCNKVGHIAEKCYKKHGYPPGFKGKLPEKGTKPQPVAVQVSLLPPMVPTQATLDGLLGNLSNDQLQNFIALFSSQLKSQPTASSSDAGISRSPIDYTGISFSNSTYYFVGILNVSQHTLSTETWVIDSGATHHVCHDKSLFVSLDHSVVSYVNLPTGSRVKISGVGSVQINENILLRNVLFLPEFRLNLISISSLTSDIGSRVIFDPSCCEIQDLTKDLRIGRGRRIGNLYVLDTTPPLDSVSVNAVVDVSLWHMRMGHPAYSRLDAISDILRTTKHKNKGSAYCHICHLAKQKKLSFQSSNNICNSTFELLHIDLWGPFSVETIDGFKYFLTIVDDHSRATWVYLLKTKSEVLSVFPAFVTRVENQYNVKVKAVRSDNAQELKFTEFYKAKGIVSYHSCPETPEQNSVVERKHQHILNVARALMFQSKVALPYWGDCILTAVFLINRTPSQLLSNKTPFEVLTVTHPISSFISYSKISPSHLLYINNITKIPIPQSYSEAKDSKEWCDAIDTEIGATEEKDTWEVTSLPKGKKAVGCKWIFTLKFHADGSLERHKARLVAKGYTQKEGLDYTDTFSPVAKMATIKMLLKISASKKWFLTQLDVSNAFLNGDLEEDIYMRLPEGYADNKGDQLPKNVVLRLKKTIYGLKQASRQWFLKFSNCLLDLGFIKGHGDHTLFVRCFGGEFLAVLVYVDDIVIASTIEGVAAQLTNALKESFKLRDLGPLKYFLGLEIARTAAGISICQRKYALELLAFTGMLDCKPSTIPMVPNLKLSKADGELLEDREFYRSLVGKLMYLTITRPDITFAVNKLCQYSAAPRTSHLTTVYKVLQYIKGTVGQGLFYSSDPDLTLKGFADSDWGTCPDTRRSTTGLTMFLGSSLITWRSKKQPTVSRSSAEAEYRALALASCEMVWLASLLLDLKIITGSVPIVFSDSTAAIYIATNPVFHERTKHIEIDCHLVRERLDKGLIRMLHVRTEDQGLLHHVTNKCGDACDCVSREDKGKKMHATVKKELVSKFVHKLIVGEWVFIEIFRLTYASSQFRPTNHLYKMAFQVRTEVMGCASVSDSNFLTLAPFSKIQSGELNPHMLVDAIGQIITVGELEELEANNKPTTKIDFEIRDQMDERMQVTLWGTYAQQVYRACQESEGKNVIFLIRFAKIKSYKGIFSFFVPIPFLSILHDLWSLKCYETTSVKSLSNSFDASQVHVNPDFPEAHHFSQTLPNDGAICVYRTRVPRFEMVAVKRIDYSVYTRNTIEDLLSSTEVGKVRVLCTIYAIDTDWAWYYISCKTCNKKVNHIHAGVNGVNNKGKKPKFWCDTCKSVVTNVVSRYMIYAKVMDSTSEAKLVLFDSICFEIIGESATSVLNGSVNEIEDPEDLPDSVKNLIGKTFLFLVWVEKDNISDGKEIYKVSKVLLKDGLLEKQLLEDSAEHVNPASIVSSDQVLLMLENGNGSPDSTTPSSKRVYARETSGSEGSSSSKKVADSKEVTVPTKLKTSMVPVETENDQALVPATVVVKQEVKKEMARNMAAVRVKVEKNKMSELVKSDFTDYLFPNELEDSATDNVVDVTDAIGVVASVSSIKRFPYVCNKGETDYEARYVSFEKIMLSNGATLEDIDEFPKPTRDGKTFIWKTLSAAIRCRDQIVLNVASSGIASLLLEGGRTAHSRFGISLNPDEFSVCKIKPKSDLANLVKEASLVIWDEAPMMSRINEPNDGVAIIDIPEDLLITNTDKPIESITNEIYGDPKILHEITDPKFFQGRAILAPTNEDVNTINEYLLEQLHAEERIYLSADSIDPTDSNSLNNPVITPDFLNSIKLPGLPNHSLRLKVSAPVMLLRNLDPKGGLCNGTRLQITQLCTQIVEAKVITGDIIGHIVLIPTVNLTPTDTKLPFKMRRRQFPLSVAFAMTINTSQGQSLEHVGLYLPKAVFSHGQLYVALSRVTSKKGLKFLILDKDVLFLCVFQFLDCTVSSAVEENGTVFVYGRAAVGTIDEDFICATLDWWPPEKCDYGSCSWDHASILNLDLNNVILQNAIKAFAPLKIRIGGTLQDIVIYETPDSKQPCLPFTKNSSILFGYTQGCLPMRRWDELNAFFRKTGTKVIFGLNALSGRSIKSNGEAIGAWNYTNAESFIRFTAENNYTIDGWELGNELCGSGVGARVGANQYAIDTINLRNIVNRVYKNVSPMPLVIGPGGFFEVDWFTEYLNKAENSLNATTRHIYDLGPGVDEHLIEKILNPSYLDQEAKSFRSLKNIIKNSSTKAVAWVGESGGAYNSGRNLVSNAFVYSFWYLDQLGMASLYDTKTYCRQSLIGGNYGLLNTTNFTPNPDYYSALIWRQLMGRKALFTTFSGTKKIRSYTHCARQSKGITVLLMNLDNTTTVVAKVELNNSFSLRHTKHMKSYKRASSQLFGGPNGVIQREEYHLTAKDGNLHSQTMLLNGNALQVNSMGDLPPIEPIHINSTEPITIAPYSIVFVHMRNVVVPACA</sequence>
<dbReference type="Pfam" id="PF05970">
    <property type="entry name" value="PIF1"/>
    <property type="match status" value="1"/>
</dbReference>
<dbReference type="FunFam" id="3.20.20.80:FF:000023">
    <property type="entry name" value="heparanase-like protein 3"/>
    <property type="match status" value="1"/>
</dbReference>
<dbReference type="GO" id="GO:0006310">
    <property type="term" value="P:DNA recombination"/>
    <property type="evidence" value="ECO:0007669"/>
    <property type="project" value="UniProtKB-KW"/>
</dbReference>
<comment type="function">
    <text evidence="13">Endoglycosidase which is a cell surface and extracellular matrix-degrading enzyme. Cleaves heparan sulfate proteoglycans (HSPGs) into heparan sulfate side chains and core proteoglycans.</text>
</comment>
<feature type="region of interest" description="Disordered" evidence="15">
    <location>
        <begin position="1"/>
        <end position="35"/>
    </location>
</feature>
<dbReference type="Pfam" id="PF07727">
    <property type="entry name" value="RVT_2"/>
    <property type="match status" value="1"/>
</dbReference>
<reference evidence="17 18" key="1">
    <citation type="submission" date="2020-12" db="EMBL/GenBank/DDBJ databases">
        <title>Concerted genomic and epigenomic changes stabilize Arabidopsis allopolyploids.</title>
        <authorList>
            <person name="Chen Z."/>
        </authorList>
    </citation>
    <scope>NUCLEOTIDE SEQUENCE [LARGE SCALE GENOMIC DNA]</scope>
    <source>
        <strain evidence="17">As9502</strain>
        <tissue evidence="17">Leaf</tissue>
    </source>
</reference>
<dbReference type="CDD" id="cd09272">
    <property type="entry name" value="RNase_HI_RT_Ty1"/>
    <property type="match status" value="1"/>
</dbReference>
<evidence type="ECO:0000256" key="7">
    <source>
        <dbReference type="ARBA" id="ARBA00022833"/>
    </source>
</evidence>
<dbReference type="CDD" id="cd04481">
    <property type="entry name" value="RPA1_DBD_B_like"/>
    <property type="match status" value="1"/>
</dbReference>
<comment type="caution">
    <text evidence="17">The sequence shown here is derived from an EMBL/GenBank/DDBJ whole genome shotgun (WGS) entry which is preliminary data.</text>
</comment>
<name>A0A8T2DK37_ARASU</name>
<evidence type="ECO:0000256" key="10">
    <source>
        <dbReference type="ARBA" id="ARBA00023180"/>
    </source>
</evidence>
<comment type="subcellular location">
    <subcellularLocation>
        <location evidence="12">Lysosome membrane</location>
        <topology evidence="12">Peripheral membrane protein</topology>
    </subcellularLocation>
    <subcellularLocation>
        <location evidence="1">Secreted</location>
    </subcellularLocation>
</comment>
<dbReference type="Pfam" id="PF03732">
    <property type="entry name" value="Retrotrans_gag"/>
    <property type="match status" value="1"/>
</dbReference>
<dbReference type="InterPro" id="IPR029472">
    <property type="entry name" value="Copia-like_N"/>
</dbReference>
<keyword evidence="6 14" id="KW-0378">Hydrolase</keyword>
<evidence type="ECO:0000256" key="8">
    <source>
        <dbReference type="ARBA" id="ARBA00023125"/>
    </source>
</evidence>
<dbReference type="InterPro" id="IPR010285">
    <property type="entry name" value="DNA_helicase_pif1-like_DEAD"/>
</dbReference>
<dbReference type="InterPro" id="IPR025724">
    <property type="entry name" value="GAG-pre-integrase_dom"/>
</dbReference>
<dbReference type="Pfam" id="PF08646">
    <property type="entry name" value="Rep_fac-A_C"/>
    <property type="match status" value="1"/>
</dbReference>
<dbReference type="GO" id="GO:0005524">
    <property type="term" value="F:ATP binding"/>
    <property type="evidence" value="ECO:0007669"/>
    <property type="project" value="UniProtKB-KW"/>
</dbReference>
<keyword evidence="18" id="KW-1185">Reference proteome</keyword>
<dbReference type="GO" id="GO:0005765">
    <property type="term" value="C:lysosomal membrane"/>
    <property type="evidence" value="ECO:0007669"/>
    <property type="project" value="UniProtKB-SubCell"/>
</dbReference>
<dbReference type="InterPro" id="IPR003871">
    <property type="entry name" value="RFA1B/D_OB_1st"/>
</dbReference>
<dbReference type="GO" id="GO:0000723">
    <property type="term" value="P:telomere maintenance"/>
    <property type="evidence" value="ECO:0007669"/>
    <property type="project" value="InterPro"/>
</dbReference>
<dbReference type="Pfam" id="PF13976">
    <property type="entry name" value="gag_pre-integrs"/>
    <property type="match status" value="1"/>
</dbReference>
<evidence type="ECO:0000256" key="11">
    <source>
        <dbReference type="ARBA" id="ARBA00023228"/>
    </source>
</evidence>
<evidence type="ECO:0000256" key="1">
    <source>
        <dbReference type="ARBA" id="ARBA00004613"/>
    </source>
</evidence>
<evidence type="ECO:0000256" key="12">
    <source>
        <dbReference type="ARBA" id="ARBA00023765"/>
    </source>
</evidence>
<feature type="domain" description="Integrase catalytic" evidence="16">
    <location>
        <begin position="617"/>
        <end position="780"/>
    </location>
</feature>
<evidence type="ECO:0000259" key="16">
    <source>
        <dbReference type="PROSITE" id="PS50994"/>
    </source>
</evidence>
<keyword evidence="10" id="KW-0325">Glycoprotein</keyword>
<feature type="compositionally biased region" description="Low complexity" evidence="15">
    <location>
        <begin position="11"/>
        <end position="23"/>
    </location>
</feature>
<dbReference type="Proteomes" id="UP000694251">
    <property type="component" value="Chromosome 5"/>
</dbReference>
<feature type="region of interest" description="Disordered" evidence="15">
    <location>
        <begin position="1758"/>
        <end position="1796"/>
    </location>
</feature>
<evidence type="ECO:0000256" key="4">
    <source>
        <dbReference type="ARBA" id="ARBA00022723"/>
    </source>
</evidence>
<keyword evidence="14" id="KW-0347">Helicase</keyword>
<keyword evidence="14" id="KW-0067">ATP-binding</keyword>
<dbReference type="GO" id="GO:0009505">
    <property type="term" value="C:plant-type cell wall"/>
    <property type="evidence" value="ECO:0007669"/>
    <property type="project" value="TreeGrafter"/>
</dbReference>
<dbReference type="CDD" id="cd04476">
    <property type="entry name" value="RPA1_DBD_C"/>
    <property type="match status" value="1"/>
</dbReference>
<dbReference type="OrthoDB" id="10066041at2759"/>
<dbReference type="InterPro" id="IPR005199">
    <property type="entry name" value="Glyco_hydro_79"/>
</dbReference>
<evidence type="ECO:0000256" key="5">
    <source>
        <dbReference type="ARBA" id="ARBA00022729"/>
    </source>
</evidence>
<dbReference type="Pfam" id="PF14244">
    <property type="entry name" value="Retrotran_gag_3"/>
    <property type="match status" value="1"/>
</dbReference>
<keyword evidence="14" id="KW-0227">DNA damage</keyword>
<keyword evidence="14" id="KW-0234">DNA repair</keyword>
<evidence type="ECO:0000256" key="6">
    <source>
        <dbReference type="ARBA" id="ARBA00022801"/>
    </source>
</evidence>
<dbReference type="Pfam" id="PF03662">
    <property type="entry name" value="Glyco_hydro_79n"/>
    <property type="match status" value="1"/>
</dbReference>
<keyword evidence="14" id="KW-0233">DNA recombination</keyword>
<dbReference type="PANTHER" id="PTHR14363">
    <property type="entry name" value="HEPARANASE-RELATED"/>
    <property type="match status" value="1"/>
</dbReference>
<dbReference type="GO" id="GO:0004566">
    <property type="term" value="F:beta-glucuronidase activity"/>
    <property type="evidence" value="ECO:0007669"/>
    <property type="project" value="TreeGrafter"/>
</dbReference>
<dbReference type="GO" id="GO:0015074">
    <property type="term" value="P:DNA integration"/>
    <property type="evidence" value="ECO:0007669"/>
    <property type="project" value="InterPro"/>
</dbReference>
<keyword evidence="9" id="KW-0472">Membrane</keyword>
<dbReference type="EC" id="5.6.2.3" evidence="14"/>
<evidence type="ECO:0000256" key="13">
    <source>
        <dbReference type="ARBA" id="ARBA00055929"/>
    </source>
</evidence>
<dbReference type="InterPro" id="IPR047192">
    <property type="entry name" value="Euk_RPA1_DBD_C"/>
</dbReference>
<keyword evidence="7" id="KW-0862">Zinc</keyword>
<keyword evidence="14" id="KW-0547">Nucleotide-binding</keyword>
<evidence type="ECO:0000313" key="17">
    <source>
        <dbReference type="EMBL" id="KAG7610790.1"/>
    </source>
</evidence>
<dbReference type="InterPro" id="IPR049163">
    <property type="entry name" value="Pif1-like_2B_dom"/>
</dbReference>
<dbReference type="EMBL" id="JAEFBJ010000005">
    <property type="protein sequence ID" value="KAG7610790.1"/>
    <property type="molecule type" value="Genomic_DNA"/>
</dbReference>
<feature type="compositionally biased region" description="Polar residues" evidence="15">
    <location>
        <begin position="1760"/>
        <end position="1771"/>
    </location>
</feature>
<dbReference type="InterPro" id="IPR013955">
    <property type="entry name" value="Rep_factor-A_C"/>
</dbReference>
<comment type="similarity">
    <text evidence="2">Belongs to the glycosyl hydrolase 79 family.</text>
</comment>
<keyword evidence="11" id="KW-0458">Lysosome</keyword>
<dbReference type="GO" id="GO:0005576">
    <property type="term" value="C:extracellular region"/>
    <property type="evidence" value="ECO:0007669"/>
    <property type="project" value="UniProtKB-SubCell"/>
</dbReference>
<comment type="cofactor">
    <cofactor evidence="14">
        <name>Mg(2+)</name>
        <dbReference type="ChEBI" id="CHEBI:18420"/>
    </cofactor>
</comment>
<dbReference type="InterPro" id="IPR054722">
    <property type="entry name" value="PolX-like_BBD"/>
</dbReference>
<dbReference type="FunFam" id="3.40.50.300:FF:002884">
    <property type="entry name" value="ATP-dependent DNA helicase"/>
    <property type="match status" value="1"/>
</dbReference>
<keyword evidence="3" id="KW-0964">Secreted</keyword>
<evidence type="ECO:0000256" key="15">
    <source>
        <dbReference type="SAM" id="MobiDB-lite"/>
    </source>
</evidence>
<evidence type="ECO:0000256" key="2">
    <source>
        <dbReference type="ARBA" id="ARBA00009800"/>
    </source>
</evidence>
<keyword evidence="5" id="KW-0732">Signal</keyword>
<dbReference type="InterPro" id="IPR001584">
    <property type="entry name" value="Integrase_cat-core"/>
</dbReference>
<evidence type="ECO:0000256" key="9">
    <source>
        <dbReference type="ARBA" id="ARBA00023136"/>
    </source>
</evidence>
<dbReference type="GO" id="GO:0006281">
    <property type="term" value="P:DNA repair"/>
    <property type="evidence" value="ECO:0007669"/>
    <property type="project" value="UniProtKB-KW"/>
</dbReference>
<evidence type="ECO:0000256" key="14">
    <source>
        <dbReference type="RuleBase" id="RU363044"/>
    </source>
</evidence>
<proteinExistence type="inferred from homology"/>
<dbReference type="Pfam" id="PF02721">
    <property type="entry name" value="DUF223"/>
    <property type="match status" value="1"/>
</dbReference>
<dbReference type="CDD" id="cd04480">
    <property type="entry name" value="RPA1_DBD_A_like"/>
    <property type="match status" value="1"/>
</dbReference>
<dbReference type="Pfam" id="PF22936">
    <property type="entry name" value="Pol_BBD"/>
    <property type="match status" value="1"/>
</dbReference>
<comment type="similarity">
    <text evidence="14">Belongs to the helicase family.</text>
</comment>
<protein>
    <recommendedName>
        <fullName evidence="14">ATP-dependent DNA helicase</fullName>
        <ecNumber evidence="14">5.6.2.3</ecNumber>
    </recommendedName>
</protein>
<dbReference type="Pfam" id="PF21530">
    <property type="entry name" value="Pif1_2B_dom"/>
    <property type="match status" value="1"/>
</dbReference>
<keyword evidence="4" id="KW-0479">Metal-binding</keyword>
<dbReference type="CDD" id="cd18809">
    <property type="entry name" value="SF1_C_RecD"/>
    <property type="match status" value="1"/>
</dbReference>
<keyword evidence="8" id="KW-0238">DNA-binding</keyword>
<dbReference type="InterPro" id="IPR005162">
    <property type="entry name" value="Retrotrans_gag_dom"/>
</dbReference>
<dbReference type="GO" id="GO:0043139">
    <property type="term" value="F:5'-3' DNA helicase activity"/>
    <property type="evidence" value="ECO:0007669"/>
    <property type="project" value="UniProtKB-EC"/>
</dbReference>
<evidence type="ECO:0000256" key="3">
    <source>
        <dbReference type="ARBA" id="ARBA00022525"/>
    </source>
</evidence>
<dbReference type="InterPro" id="IPR013103">
    <property type="entry name" value="RVT_2"/>
</dbReference>